<dbReference type="RefSeq" id="WP_151908693.1">
    <property type="nucleotide sequence ID" value="NZ_CP097281.1"/>
</dbReference>
<feature type="transmembrane region" description="Helical" evidence="2">
    <location>
        <begin position="181"/>
        <end position="199"/>
    </location>
</feature>
<evidence type="ECO:0000256" key="1">
    <source>
        <dbReference type="SAM" id="MobiDB-lite"/>
    </source>
</evidence>
<keyword evidence="2" id="KW-0472">Membrane</keyword>
<feature type="transmembrane region" description="Helical" evidence="2">
    <location>
        <begin position="109"/>
        <end position="130"/>
    </location>
</feature>
<keyword evidence="2" id="KW-1133">Transmembrane helix</keyword>
<sequence>MKWLSNIRKELFTMSSDAKANTLPKWSYILLAVLLVPFGVGLIWAIVSKGNVPDAVTVIAAVCIFTAIALIVHLAWPRRSMWFAHLAAFVLFFILFLFLHAYGETEAGAFAFVMAFMSLLTLALMANLAYKDEGWGKGMLDSEKAFRLGRPLLMFYRLFLAFGILAEIVPGMAALISDNSGILICMFMTTYPIALWNKFTDIDGNPAEKQADGTTETKNHENHVETRRETSIYVRKDILRYRR</sequence>
<protein>
    <submittedName>
        <fullName evidence="3">Uncharacterized protein</fullName>
    </submittedName>
</protein>
<feature type="region of interest" description="Disordered" evidence="1">
    <location>
        <begin position="207"/>
        <end position="226"/>
    </location>
</feature>
<keyword evidence="2" id="KW-0812">Transmembrane</keyword>
<accession>A0AAF0VBR5</accession>
<feature type="transmembrane region" description="Helical" evidence="2">
    <location>
        <begin position="83"/>
        <end position="103"/>
    </location>
</feature>
<feature type="transmembrane region" description="Helical" evidence="2">
    <location>
        <begin position="58"/>
        <end position="76"/>
    </location>
</feature>
<proteinExistence type="predicted"/>
<organism evidence="3 4">
    <name type="scientific">Bifidobacterium adolescentis</name>
    <dbReference type="NCBI Taxonomy" id="1680"/>
    <lineage>
        <taxon>Bacteria</taxon>
        <taxon>Bacillati</taxon>
        <taxon>Actinomycetota</taxon>
        <taxon>Actinomycetes</taxon>
        <taxon>Bifidobacteriales</taxon>
        <taxon>Bifidobacteriaceae</taxon>
        <taxon>Bifidobacterium</taxon>
    </lineage>
</organism>
<evidence type="ECO:0000313" key="3">
    <source>
        <dbReference type="EMBL" id="WNE84695.1"/>
    </source>
</evidence>
<evidence type="ECO:0000256" key="2">
    <source>
        <dbReference type="SAM" id="Phobius"/>
    </source>
</evidence>
<evidence type="ECO:0000313" key="4">
    <source>
        <dbReference type="Proteomes" id="UP000193179"/>
    </source>
</evidence>
<name>A0AAF0VBR5_BIFAD</name>
<feature type="transmembrane region" description="Helical" evidence="2">
    <location>
        <begin position="151"/>
        <end position="175"/>
    </location>
</feature>
<reference evidence="3" key="2">
    <citation type="submission" date="2023-09" db="EMBL/GenBank/DDBJ databases">
        <title>Ecological and genomic based identification of the Bifidobacterium adolescentis prototype of the healthy human gut microbiota.</title>
        <authorList>
            <person name="Lugli G.A."/>
            <person name="Argentini C."/>
            <person name="Tarracchini C."/>
            <person name="Fontana F."/>
            <person name="Alessandri G."/>
            <person name="Mancabelli L."/>
            <person name="Milani C."/>
            <person name="Turroni F."/>
            <person name="Ventura M."/>
        </authorList>
    </citation>
    <scope>NUCLEOTIDE SEQUENCE</scope>
    <source>
        <strain evidence="3">703B</strain>
    </source>
</reference>
<dbReference type="AlphaFoldDB" id="A0AAF0VBR5"/>
<feature type="transmembrane region" description="Helical" evidence="2">
    <location>
        <begin position="26"/>
        <end position="46"/>
    </location>
</feature>
<gene>
    <name evidence="3" type="ORF">B0703_06680</name>
</gene>
<reference evidence="3" key="1">
    <citation type="journal article" date="2016" name="Sci. Rep.">
        <title>Evaluation of genetic diversity among strains of the human gut commensal Bifidobacterium adolescentis.</title>
        <authorList>
            <person name="Duranti S."/>
            <person name="Milani C."/>
            <person name="Lugli G.A."/>
            <person name="Mancabelli L."/>
            <person name="Turroni F."/>
            <person name="Ferrario C."/>
            <person name="Mangifesta M."/>
            <person name="Viappiani A."/>
            <person name="Sanchez B."/>
            <person name="Margolles A."/>
            <person name="van Sinderen D."/>
            <person name="Ventura M."/>
        </authorList>
    </citation>
    <scope>NUCLEOTIDE SEQUENCE</scope>
    <source>
        <strain evidence="3">703B</strain>
    </source>
</reference>
<dbReference type="EMBL" id="CP133648">
    <property type="protein sequence ID" value="WNE84695.1"/>
    <property type="molecule type" value="Genomic_DNA"/>
</dbReference>
<feature type="compositionally biased region" description="Basic and acidic residues" evidence="1">
    <location>
        <begin position="209"/>
        <end position="226"/>
    </location>
</feature>
<dbReference type="Proteomes" id="UP000193179">
    <property type="component" value="Chromosome"/>
</dbReference>